<feature type="region of interest" description="Disordered" evidence="2">
    <location>
        <begin position="828"/>
        <end position="866"/>
    </location>
</feature>
<feature type="repeat" description="ANK" evidence="1">
    <location>
        <begin position="304"/>
        <end position="336"/>
    </location>
</feature>
<name>A0A8T1V6F0_9STRA</name>
<evidence type="ECO:0000256" key="2">
    <source>
        <dbReference type="SAM" id="MobiDB-lite"/>
    </source>
</evidence>
<dbReference type="PANTHER" id="PTHR24198">
    <property type="entry name" value="ANKYRIN REPEAT AND PROTEIN KINASE DOMAIN-CONTAINING PROTEIN"/>
    <property type="match status" value="1"/>
</dbReference>
<feature type="repeat" description="ANK" evidence="1">
    <location>
        <begin position="701"/>
        <end position="733"/>
    </location>
</feature>
<feature type="repeat" description="ANK" evidence="1">
    <location>
        <begin position="127"/>
        <end position="159"/>
    </location>
</feature>
<feature type="repeat" description="ANK" evidence="1">
    <location>
        <begin position="566"/>
        <end position="598"/>
    </location>
</feature>
<evidence type="ECO:0000313" key="4">
    <source>
        <dbReference type="Proteomes" id="UP000694044"/>
    </source>
</evidence>
<feature type="repeat" description="ANK" evidence="1">
    <location>
        <begin position="769"/>
        <end position="801"/>
    </location>
</feature>
<proteinExistence type="predicted"/>
<feature type="region of interest" description="Disordered" evidence="2">
    <location>
        <begin position="1"/>
        <end position="38"/>
    </location>
</feature>
<reference evidence="3" key="1">
    <citation type="submission" date="2021-02" db="EMBL/GenBank/DDBJ databases">
        <authorList>
            <person name="Palmer J.M."/>
        </authorList>
    </citation>
    <scope>NUCLEOTIDE SEQUENCE</scope>
    <source>
        <strain evidence="3">SCRP734</strain>
    </source>
</reference>
<dbReference type="PROSITE" id="PS50297">
    <property type="entry name" value="ANK_REP_REGION"/>
    <property type="match status" value="14"/>
</dbReference>
<dbReference type="Proteomes" id="UP000694044">
    <property type="component" value="Unassembled WGS sequence"/>
</dbReference>
<dbReference type="EMBL" id="JAGDFM010000677">
    <property type="protein sequence ID" value="KAG7376516.1"/>
    <property type="molecule type" value="Genomic_DNA"/>
</dbReference>
<comment type="caution">
    <text evidence="3">The sequence shown here is derived from an EMBL/GenBank/DDBJ whole genome shotgun (WGS) entry which is preliminary data.</text>
</comment>
<feature type="compositionally biased region" description="Low complexity" evidence="2">
    <location>
        <begin position="197"/>
        <end position="207"/>
    </location>
</feature>
<feature type="repeat" description="ANK" evidence="1">
    <location>
        <begin position="600"/>
        <end position="632"/>
    </location>
</feature>
<feature type="compositionally biased region" description="Low complexity" evidence="2">
    <location>
        <begin position="22"/>
        <end position="38"/>
    </location>
</feature>
<feature type="region of interest" description="Disordered" evidence="2">
    <location>
        <begin position="409"/>
        <end position="458"/>
    </location>
</feature>
<feature type="repeat" description="ANK" evidence="1">
    <location>
        <begin position="735"/>
        <end position="767"/>
    </location>
</feature>
<feature type="compositionally biased region" description="Polar residues" evidence="2">
    <location>
        <begin position="1"/>
        <end position="13"/>
    </location>
</feature>
<dbReference type="Pfam" id="PF00023">
    <property type="entry name" value="Ank"/>
    <property type="match status" value="2"/>
</dbReference>
<feature type="repeat" description="ANK" evidence="1">
    <location>
        <begin position="668"/>
        <end position="700"/>
    </location>
</feature>
<dbReference type="OrthoDB" id="20872at2759"/>
<dbReference type="InterPro" id="IPR002110">
    <property type="entry name" value="Ankyrin_rpt"/>
</dbReference>
<dbReference type="PROSITE" id="PS50088">
    <property type="entry name" value="ANK_REPEAT"/>
    <property type="match status" value="14"/>
</dbReference>
<keyword evidence="1" id="KW-0040">ANK repeat</keyword>
<sequence length="1023" mass="107133">MHATSSSTQSGGSPVTEDEESMSPFSSPSSASTNGASFAQLLQRAAQTGDAKQIAKLVQTARTSASSPSSSIDIAKRSSSSSSSDVWLDAADEDGFAALHLACVGGHDGAVHELLRAGAHLEIATPEGFTALMFAAWAGSLSLVQTLVSLGADTMARDVDGNDAAFIAEMNEHASVAKFLHQQMENPEDPPRKRHSSSSSKKSGQGQDLDYKSPESSPFKSIKSSDSSASTGTEGSGIDSSSSGSSTCSSPEQLAGKTLLTEEASPSGDTDGATPLHVAAMHGQLETVKVLLARGASLSAALPGGATGLHLASASGFVEVASYLIDQGLPVDERTVAGTTPLHEAAFQGHAEVAALLLERGANVDAATESGTTPLHRAAENGHVQIAELLIAYGAHIDAVTTDYLAAAGSSEAAGDSSRRRRRRRRKKSVAVETEGNTPVEEAPEAEPRTPDELEKEASSCRSSQVALCLAAKNGHLDMVQYLLTRGAVSATDLAALEPSRHPIMLAARRGHLEIVRFLLAHDECASSLQDAASRVLCCAAEHGYLQMVEHALARGADIEAIGGKKEATPLVLAARQGHLSVVLHLLWGGAKLDAATASTGYTALHYAAKHGHLTIVNSLLLNGADVDAVCAQRQSSPLHLAAESGHGDVVRCLLSFDANVDAEKHPGTMTSLHIAAERGHVGVARELLAHGARLESQAQNDLRALFIAAYCGHKDVVELLLDHGAELEVTSGTNKTTPLRGAVSKGRADVVELLLARGADVNATQPTDGTTSLHSAAANGFGDILKLLVTAGADPDRVDREGLTPMDYAASDPVRLQLRLALLKSHWQKQDGRERPQFPSDTSSRRRRQTSWQTSEAGRMVQKSGPIDETASQLGQAKCTLAPPPEVFWKPLDNELNTSRSRKIPCMDTQGCRGAVSLVSVEHRALSSALQTATSARAADQPFTGTWKGVDTHRYAGPAPLVHVRLLVAGCYIVRNPTEKVKAVSGGGLAPSSPRTRANSTPQALSARSPRLSPSVDAGKAR</sequence>
<feature type="region of interest" description="Disordered" evidence="2">
    <location>
        <begin position="184"/>
        <end position="254"/>
    </location>
</feature>
<feature type="repeat" description="ANK" evidence="1">
    <location>
        <begin position="634"/>
        <end position="666"/>
    </location>
</feature>
<organism evidence="3 4">
    <name type="scientific">Phytophthora pseudosyringae</name>
    <dbReference type="NCBI Taxonomy" id="221518"/>
    <lineage>
        <taxon>Eukaryota</taxon>
        <taxon>Sar</taxon>
        <taxon>Stramenopiles</taxon>
        <taxon>Oomycota</taxon>
        <taxon>Peronosporomycetes</taxon>
        <taxon>Peronosporales</taxon>
        <taxon>Peronosporaceae</taxon>
        <taxon>Phytophthora</taxon>
    </lineage>
</organism>
<dbReference type="SMART" id="SM00248">
    <property type="entry name" value="ANK"/>
    <property type="match status" value="17"/>
</dbReference>
<feature type="repeat" description="ANK" evidence="1">
    <location>
        <begin position="370"/>
        <end position="402"/>
    </location>
</feature>
<keyword evidence="4" id="KW-1185">Reference proteome</keyword>
<accession>A0A8T1V6F0</accession>
<feature type="region of interest" description="Disordered" evidence="2">
    <location>
        <begin position="984"/>
        <end position="1023"/>
    </location>
</feature>
<dbReference type="Pfam" id="PF12796">
    <property type="entry name" value="Ank_2"/>
    <property type="match status" value="6"/>
</dbReference>
<evidence type="ECO:0000313" key="3">
    <source>
        <dbReference type="EMBL" id="KAG7376516.1"/>
    </source>
</evidence>
<dbReference type="AlphaFoldDB" id="A0A8T1V6F0"/>
<protein>
    <submittedName>
        <fullName evidence="3">Ankyrin-3</fullName>
    </submittedName>
</protein>
<evidence type="ECO:0000256" key="1">
    <source>
        <dbReference type="PROSITE-ProRule" id="PRU00023"/>
    </source>
</evidence>
<feature type="repeat" description="ANK" evidence="1">
    <location>
        <begin position="271"/>
        <end position="303"/>
    </location>
</feature>
<feature type="repeat" description="ANK" evidence="1">
    <location>
        <begin position="94"/>
        <end position="126"/>
    </location>
</feature>
<feature type="compositionally biased region" description="Basic and acidic residues" evidence="2">
    <location>
        <begin position="446"/>
        <end position="458"/>
    </location>
</feature>
<feature type="repeat" description="ANK" evidence="1">
    <location>
        <begin position="463"/>
        <end position="488"/>
    </location>
</feature>
<feature type="repeat" description="ANK" evidence="1">
    <location>
        <begin position="337"/>
        <end position="369"/>
    </location>
</feature>
<gene>
    <name evidence="3" type="primary">ANK3_2</name>
    <name evidence="3" type="ORF">PHYPSEUDO_013223</name>
</gene>
<feature type="compositionally biased region" description="Basic residues" evidence="2">
    <location>
        <begin position="419"/>
        <end position="429"/>
    </location>
</feature>
<dbReference type="PANTHER" id="PTHR24198:SF194">
    <property type="entry name" value="INVERSIN-A"/>
    <property type="match status" value="1"/>
</dbReference>
<feature type="compositionally biased region" description="Low complexity" evidence="2">
    <location>
        <begin position="214"/>
        <end position="250"/>
    </location>
</feature>
<feature type="compositionally biased region" description="Polar residues" evidence="2">
    <location>
        <begin position="994"/>
        <end position="1007"/>
    </location>
</feature>